<reference evidence="1 2" key="1">
    <citation type="submission" date="2018-11" db="EMBL/GenBank/DDBJ databases">
        <title>Complete genome sequence of Paenibacillus baekrokdamisoli strain KCTC 33723.</title>
        <authorList>
            <person name="Kang S.W."/>
            <person name="Lee K.C."/>
            <person name="Kim K.K."/>
            <person name="Kim J.S."/>
            <person name="Kim D.S."/>
            <person name="Ko S.H."/>
            <person name="Yang S.H."/>
            <person name="Lee J.S."/>
        </authorList>
    </citation>
    <scope>NUCLEOTIDE SEQUENCE [LARGE SCALE GENOMIC DNA]</scope>
    <source>
        <strain evidence="1 2">KCTC 33723</strain>
    </source>
</reference>
<dbReference type="Proteomes" id="UP000275368">
    <property type="component" value="Chromosome"/>
</dbReference>
<evidence type="ECO:0000313" key="2">
    <source>
        <dbReference type="Proteomes" id="UP000275368"/>
    </source>
</evidence>
<dbReference type="EMBL" id="AP019308">
    <property type="protein sequence ID" value="BBH23110.1"/>
    <property type="molecule type" value="Genomic_DNA"/>
</dbReference>
<name>A0A3G9IW86_9BACL</name>
<accession>A0A3G9IW86</accession>
<organism evidence="1 2">
    <name type="scientific">Paenibacillus baekrokdamisoli</name>
    <dbReference type="NCBI Taxonomy" id="1712516"/>
    <lineage>
        <taxon>Bacteria</taxon>
        <taxon>Bacillati</taxon>
        <taxon>Bacillota</taxon>
        <taxon>Bacilli</taxon>
        <taxon>Bacillales</taxon>
        <taxon>Paenibacillaceae</taxon>
        <taxon>Paenibacillus</taxon>
    </lineage>
</organism>
<keyword evidence="2" id="KW-1185">Reference proteome</keyword>
<sequence length="71" mass="8488">MHYQNTHYQEWRGKGITLTLKEMYLAFISQMRTQNNFSLHRQKPDLTPHAVGLFMVEAREIILLDAYLQYS</sequence>
<dbReference type="KEGG" id="pbk:Back11_44550"/>
<evidence type="ECO:0000313" key="1">
    <source>
        <dbReference type="EMBL" id="BBH23110.1"/>
    </source>
</evidence>
<gene>
    <name evidence="1" type="ORF">Back11_44550</name>
</gene>
<proteinExistence type="predicted"/>
<protein>
    <submittedName>
        <fullName evidence="1">Uncharacterized protein</fullName>
    </submittedName>
</protein>
<dbReference type="AlphaFoldDB" id="A0A3G9IW86"/>